<dbReference type="PANTHER" id="PTHR30118:SF15">
    <property type="entry name" value="TRANSCRIPTIONAL REGULATORY PROTEIN"/>
    <property type="match status" value="1"/>
</dbReference>
<reference evidence="6" key="1">
    <citation type="submission" date="2021-12" db="EMBL/GenBank/DDBJ databases">
        <title>Enterovibrio ZSDZ35 sp. nov. and Enterovibrio ZSDZ42 sp. nov., isolated from coastal seawater in Qingdao.</title>
        <authorList>
            <person name="Zhang P."/>
        </authorList>
    </citation>
    <scope>NUCLEOTIDE SEQUENCE</scope>
    <source>
        <strain evidence="6">ZSDZ42</strain>
    </source>
</reference>
<proteinExistence type="inferred from homology"/>
<keyword evidence="7" id="KW-1185">Reference proteome</keyword>
<dbReference type="PROSITE" id="PS50931">
    <property type="entry name" value="HTH_LYSR"/>
    <property type="match status" value="1"/>
</dbReference>
<dbReference type="PANTHER" id="PTHR30118">
    <property type="entry name" value="HTH-TYPE TRANSCRIPTIONAL REGULATOR LEUO-RELATED"/>
    <property type="match status" value="1"/>
</dbReference>
<dbReference type="PRINTS" id="PR00039">
    <property type="entry name" value="HTHLYSR"/>
</dbReference>
<organism evidence="6 7">
    <name type="scientific">Enterovibrio gelatinilyticus</name>
    <dbReference type="NCBI Taxonomy" id="2899819"/>
    <lineage>
        <taxon>Bacteria</taxon>
        <taxon>Pseudomonadati</taxon>
        <taxon>Pseudomonadota</taxon>
        <taxon>Gammaproteobacteria</taxon>
        <taxon>Vibrionales</taxon>
        <taxon>Vibrionaceae</taxon>
        <taxon>Enterovibrio</taxon>
    </lineage>
</organism>
<evidence type="ECO:0000313" key="6">
    <source>
        <dbReference type="EMBL" id="MDD1796088.1"/>
    </source>
</evidence>
<keyword evidence="2" id="KW-0805">Transcription regulation</keyword>
<gene>
    <name evidence="6" type="ORF">LRP50_23485</name>
</gene>
<dbReference type="InterPro" id="IPR036390">
    <property type="entry name" value="WH_DNA-bd_sf"/>
</dbReference>
<dbReference type="SUPFAM" id="SSF53850">
    <property type="entry name" value="Periplasmic binding protein-like II"/>
    <property type="match status" value="1"/>
</dbReference>
<keyword evidence="3" id="KW-0238">DNA-binding</keyword>
<comment type="similarity">
    <text evidence="1">Belongs to the LysR transcriptional regulatory family.</text>
</comment>
<dbReference type="InterPro" id="IPR000847">
    <property type="entry name" value="LysR_HTH_N"/>
</dbReference>
<dbReference type="Gene3D" id="1.10.10.10">
    <property type="entry name" value="Winged helix-like DNA-binding domain superfamily/Winged helix DNA-binding domain"/>
    <property type="match status" value="1"/>
</dbReference>
<sequence>MSRDIFNTIDLNLLRVFLVLFQERNTRKAAERLYVTQPAISQNLKKLRHFFNDDLFVKVPTGLQPTPVAEEIAKKVIPSLNSMQSALNELGNFDPLTETKKIRIALAPLVMISLAGTFILDLKQKAPNLDVEIVNWSSTTFEDIESGLLLAGISYADDRIPKHIRAIEIARVTACCAVRHDHPLQGESATPEEFSAYDLASLLIPGWSEDMPLAAKKMQALSLPYNIGFRSAYPMAIVDVIQKTDMFFATSNLFPFGNYPSIRRIDIATRDFELDYAVNCFFHQRNTNDSLTQWINGLIKEELKQVIQ</sequence>
<evidence type="ECO:0000256" key="4">
    <source>
        <dbReference type="ARBA" id="ARBA00023163"/>
    </source>
</evidence>
<dbReference type="Proteomes" id="UP001149400">
    <property type="component" value="Unassembled WGS sequence"/>
</dbReference>
<dbReference type="InterPro" id="IPR050389">
    <property type="entry name" value="LysR-type_TF"/>
</dbReference>
<dbReference type="SUPFAM" id="SSF46785">
    <property type="entry name" value="Winged helix' DNA-binding domain"/>
    <property type="match status" value="1"/>
</dbReference>
<dbReference type="Gene3D" id="3.40.190.10">
    <property type="entry name" value="Periplasmic binding protein-like II"/>
    <property type="match status" value="2"/>
</dbReference>
<dbReference type="Pfam" id="PF03466">
    <property type="entry name" value="LysR_substrate"/>
    <property type="match status" value="1"/>
</dbReference>
<dbReference type="InterPro" id="IPR036388">
    <property type="entry name" value="WH-like_DNA-bd_sf"/>
</dbReference>
<accession>A0ABT5R735</accession>
<keyword evidence="4" id="KW-0804">Transcription</keyword>
<dbReference type="InterPro" id="IPR005119">
    <property type="entry name" value="LysR_subst-bd"/>
</dbReference>
<name>A0ABT5R735_9GAMM</name>
<evidence type="ECO:0000259" key="5">
    <source>
        <dbReference type="PROSITE" id="PS50931"/>
    </source>
</evidence>
<dbReference type="RefSeq" id="WP_274166851.1">
    <property type="nucleotide sequence ID" value="NZ_JAJUBC010000042.1"/>
</dbReference>
<evidence type="ECO:0000256" key="3">
    <source>
        <dbReference type="ARBA" id="ARBA00023125"/>
    </source>
</evidence>
<evidence type="ECO:0000256" key="2">
    <source>
        <dbReference type="ARBA" id="ARBA00023015"/>
    </source>
</evidence>
<comment type="caution">
    <text evidence="6">The sequence shown here is derived from an EMBL/GenBank/DDBJ whole genome shotgun (WGS) entry which is preliminary data.</text>
</comment>
<evidence type="ECO:0000313" key="7">
    <source>
        <dbReference type="Proteomes" id="UP001149400"/>
    </source>
</evidence>
<dbReference type="EMBL" id="JAJUBC010000042">
    <property type="protein sequence ID" value="MDD1796088.1"/>
    <property type="molecule type" value="Genomic_DNA"/>
</dbReference>
<evidence type="ECO:0000256" key="1">
    <source>
        <dbReference type="ARBA" id="ARBA00009437"/>
    </source>
</evidence>
<feature type="domain" description="HTH lysR-type" evidence="5">
    <location>
        <begin position="9"/>
        <end position="66"/>
    </location>
</feature>
<dbReference type="Pfam" id="PF00126">
    <property type="entry name" value="HTH_1"/>
    <property type="match status" value="1"/>
</dbReference>
<protein>
    <submittedName>
        <fullName evidence="6">LysR family transcriptional regulator</fullName>
    </submittedName>
</protein>